<dbReference type="GO" id="GO:0003964">
    <property type="term" value="F:RNA-directed DNA polymerase activity"/>
    <property type="evidence" value="ECO:0007669"/>
    <property type="project" value="UniProtKB-KW"/>
</dbReference>
<reference evidence="3" key="2">
    <citation type="submission" date="2022-01" db="EMBL/GenBank/DDBJ databases">
        <authorList>
            <person name="Yamashiro T."/>
            <person name="Shiraishi A."/>
            <person name="Satake H."/>
            <person name="Nakayama K."/>
        </authorList>
    </citation>
    <scope>NUCLEOTIDE SEQUENCE</scope>
</reference>
<keyword evidence="3" id="KW-0808">Transferase</keyword>
<name>A0ABQ5ESK8_9ASTR</name>
<dbReference type="Pfam" id="PF13966">
    <property type="entry name" value="zf-RVT"/>
    <property type="match status" value="1"/>
</dbReference>
<comment type="caution">
    <text evidence="3">The sequence shown here is derived from an EMBL/GenBank/DDBJ whole genome shotgun (WGS) entry which is preliminary data.</text>
</comment>
<sequence>MVWFPSCIPIHAINLWLIIRRKLKTHDLVPMWDVSDSLGMVCSVYESVPDSHDHLFFECPFAKGIWDRVKDCAGLAHYTPNVYDIIQSLMPIMKRRTTNSVVAKLVVAAATYYVWQERIGDYSKKKKKFVKRLVEKRVAKAIEEYEKSRTNLDSAESSEGNNGNDGGTVNVQGCSHKTFMNGKPHSFNGTEGVVGLRLWREKVEQVFEICKCAEEDKVMFAASTFEGRALTWWNGNVHTLGLVNANRIP</sequence>
<dbReference type="EMBL" id="BQNB010016634">
    <property type="protein sequence ID" value="GJT53981.1"/>
    <property type="molecule type" value="Genomic_DNA"/>
</dbReference>
<dbReference type="Proteomes" id="UP001151760">
    <property type="component" value="Unassembled WGS sequence"/>
</dbReference>
<evidence type="ECO:0000256" key="1">
    <source>
        <dbReference type="SAM" id="MobiDB-lite"/>
    </source>
</evidence>
<protein>
    <submittedName>
        <fullName evidence="3">Reverse transcriptase domain, reverse transcriptase zinc-binding domain protein</fullName>
    </submittedName>
</protein>
<keyword evidence="3" id="KW-0695">RNA-directed DNA polymerase</keyword>
<gene>
    <name evidence="3" type="ORF">Tco_0989035</name>
</gene>
<proteinExistence type="predicted"/>
<reference evidence="3" key="1">
    <citation type="journal article" date="2022" name="Int. J. Mol. Sci.">
        <title>Draft Genome of Tanacetum Coccineum: Genomic Comparison of Closely Related Tanacetum-Family Plants.</title>
        <authorList>
            <person name="Yamashiro T."/>
            <person name="Shiraishi A."/>
            <person name="Nakayama K."/>
            <person name="Satake H."/>
        </authorList>
    </citation>
    <scope>NUCLEOTIDE SEQUENCE</scope>
</reference>
<keyword evidence="3" id="KW-0548">Nucleotidyltransferase</keyword>
<evidence type="ECO:0000313" key="3">
    <source>
        <dbReference type="EMBL" id="GJT53981.1"/>
    </source>
</evidence>
<organism evidence="3 4">
    <name type="scientific">Tanacetum coccineum</name>
    <dbReference type="NCBI Taxonomy" id="301880"/>
    <lineage>
        <taxon>Eukaryota</taxon>
        <taxon>Viridiplantae</taxon>
        <taxon>Streptophyta</taxon>
        <taxon>Embryophyta</taxon>
        <taxon>Tracheophyta</taxon>
        <taxon>Spermatophyta</taxon>
        <taxon>Magnoliopsida</taxon>
        <taxon>eudicotyledons</taxon>
        <taxon>Gunneridae</taxon>
        <taxon>Pentapetalae</taxon>
        <taxon>asterids</taxon>
        <taxon>campanulids</taxon>
        <taxon>Asterales</taxon>
        <taxon>Asteraceae</taxon>
        <taxon>Asteroideae</taxon>
        <taxon>Anthemideae</taxon>
        <taxon>Anthemidinae</taxon>
        <taxon>Tanacetum</taxon>
    </lineage>
</organism>
<dbReference type="PANTHER" id="PTHR33116:SF76">
    <property type="entry name" value="DUF4283 DOMAIN-CONTAINING PROTEIN"/>
    <property type="match status" value="1"/>
</dbReference>
<keyword evidence="4" id="KW-1185">Reference proteome</keyword>
<dbReference type="PANTHER" id="PTHR33116">
    <property type="entry name" value="REVERSE TRANSCRIPTASE ZINC-BINDING DOMAIN-CONTAINING PROTEIN-RELATED-RELATED"/>
    <property type="match status" value="1"/>
</dbReference>
<accession>A0ABQ5ESK8</accession>
<evidence type="ECO:0000259" key="2">
    <source>
        <dbReference type="Pfam" id="PF13966"/>
    </source>
</evidence>
<dbReference type="InterPro" id="IPR026960">
    <property type="entry name" value="RVT-Znf"/>
</dbReference>
<feature type="region of interest" description="Disordered" evidence="1">
    <location>
        <begin position="150"/>
        <end position="171"/>
    </location>
</feature>
<evidence type="ECO:0000313" key="4">
    <source>
        <dbReference type="Proteomes" id="UP001151760"/>
    </source>
</evidence>
<feature type="domain" description="Reverse transcriptase zinc-binding" evidence="2">
    <location>
        <begin position="1"/>
        <end position="66"/>
    </location>
</feature>